<organism evidence="1 2">
    <name type="scientific">Pseudarcicella hirudinis</name>
    <dbReference type="NCBI Taxonomy" id="1079859"/>
    <lineage>
        <taxon>Bacteria</taxon>
        <taxon>Pseudomonadati</taxon>
        <taxon>Bacteroidota</taxon>
        <taxon>Cytophagia</taxon>
        <taxon>Cytophagales</taxon>
        <taxon>Flectobacillaceae</taxon>
        <taxon>Pseudarcicella</taxon>
    </lineage>
</organism>
<dbReference type="AlphaFoldDB" id="A0A1I5MTX9"/>
<protein>
    <submittedName>
        <fullName evidence="1">Uncharacterized protein</fullName>
    </submittedName>
</protein>
<name>A0A1I5MTX9_9BACT</name>
<dbReference type="EMBL" id="FOXH01000001">
    <property type="protein sequence ID" value="SFP12985.1"/>
    <property type="molecule type" value="Genomic_DNA"/>
</dbReference>
<dbReference type="RefSeq" id="WP_092011388.1">
    <property type="nucleotide sequence ID" value="NZ_FOXH01000001.1"/>
</dbReference>
<reference evidence="1 2" key="1">
    <citation type="submission" date="2016-10" db="EMBL/GenBank/DDBJ databases">
        <authorList>
            <person name="de Groot N.N."/>
        </authorList>
    </citation>
    <scope>NUCLEOTIDE SEQUENCE [LARGE SCALE GENOMIC DNA]</scope>
    <source>
        <strain evidence="2">E92,LMG 26720,CCM 7988</strain>
    </source>
</reference>
<keyword evidence="2" id="KW-1185">Reference proteome</keyword>
<evidence type="ECO:0000313" key="1">
    <source>
        <dbReference type="EMBL" id="SFP12985.1"/>
    </source>
</evidence>
<sequence length="213" mass="24461">MEKDEIIRLLELFRYKENDRPGLNNYLDVTWNSNKYVATTTPHHFIIIKKSIYEFTPSGFLNLSAHIPSPNCEVEISVNEIINKVSQIRLVEVEQECECSYCSGTGEVKEGFYSSYCRNCDGYGFVGNGQYETIIDEEVRIKIRDSLFNNGFIAKLLEVCQATNSKNIFLIHQKDERVNLFKINNEILIGIMPMRPAKDEEFVTIDLKNPASA</sequence>
<evidence type="ECO:0000313" key="2">
    <source>
        <dbReference type="Proteomes" id="UP000199306"/>
    </source>
</evidence>
<accession>A0A1I5MTX9</accession>
<dbReference type="STRING" id="1079859.SAMN04515674_101446"/>
<gene>
    <name evidence="1" type="ORF">SAMN04515674_101446</name>
</gene>
<dbReference type="Proteomes" id="UP000199306">
    <property type="component" value="Unassembled WGS sequence"/>
</dbReference>
<proteinExistence type="predicted"/>